<dbReference type="AlphaFoldDB" id="A0A6B1DRA8"/>
<reference evidence="1" key="1">
    <citation type="submission" date="2019-09" db="EMBL/GenBank/DDBJ databases">
        <title>Characterisation of the sponge microbiome using genome-centric metagenomics.</title>
        <authorList>
            <person name="Engelberts J.P."/>
            <person name="Robbins S.J."/>
            <person name="De Goeij J.M."/>
            <person name="Aranda M."/>
            <person name="Bell S.C."/>
            <person name="Webster N.S."/>
        </authorList>
    </citation>
    <scope>NUCLEOTIDE SEQUENCE</scope>
    <source>
        <strain evidence="1">SB0662_bin_9</strain>
    </source>
</reference>
<organism evidence="1">
    <name type="scientific">Caldilineaceae bacterium SB0662_bin_9</name>
    <dbReference type="NCBI Taxonomy" id="2605258"/>
    <lineage>
        <taxon>Bacteria</taxon>
        <taxon>Bacillati</taxon>
        <taxon>Chloroflexota</taxon>
        <taxon>Caldilineae</taxon>
        <taxon>Caldilineales</taxon>
        <taxon>Caldilineaceae</taxon>
    </lineage>
</organism>
<evidence type="ECO:0000313" key="1">
    <source>
        <dbReference type="EMBL" id="MYD89691.1"/>
    </source>
</evidence>
<protein>
    <submittedName>
        <fullName evidence="1">Uncharacterized protein</fullName>
    </submittedName>
</protein>
<proteinExistence type="predicted"/>
<accession>A0A6B1DRA8</accession>
<comment type="caution">
    <text evidence="1">The sequence shown here is derived from an EMBL/GenBank/DDBJ whole genome shotgun (WGS) entry which is preliminary data.</text>
</comment>
<dbReference type="EMBL" id="VXPY01000032">
    <property type="protein sequence ID" value="MYD89691.1"/>
    <property type="molecule type" value="Genomic_DNA"/>
</dbReference>
<gene>
    <name evidence="1" type="ORF">F4Y08_05040</name>
</gene>
<name>A0A6B1DRA8_9CHLR</name>
<sequence length="326" mass="37894">MGSVDERMMGIGDWGGRLDIGVPVDRQWRPYGPGLRAAGLPDDADIEWFDDHTHETNCGAPPGVEKAWSVVRASEKHAVAWRILLVMARMGHNLLWDILDAEQDEQPFTKEQLQRGHQAERQANALRLLRVYGCLERTTSRVGRTLCVWVRLTERARAWLAEAGVEPVASDWDRMIQYHDPQEKQKRHMLHCLAAARLARGRGWETELMPREQPKVDLRITPPGQDPIYVKCESRKPTRVHRRVHKWRRLRNVQGFAAVIATRPQACDFLANEIRLHYRLPCLGTDLETLIQDPDVPFWQVDDRQDSHYREQIEDWHQARRLARRG</sequence>